<feature type="compositionally biased region" description="Basic residues" evidence="1">
    <location>
        <begin position="247"/>
        <end position="258"/>
    </location>
</feature>
<proteinExistence type="predicted"/>
<feature type="region of interest" description="Disordered" evidence="1">
    <location>
        <begin position="141"/>
        <end position="167"/>
    </location>
</feature>
<evidence type="ECO:0000313" key="3">
    <source>
        <dbReference type="Proteomes" id="UP001497516"/>
    </source>
</evidence>
<dbReference type="AlphaFoldDB" id="A0AAV2D7D8"/>
<dbReference type="EMBL" id="OZ034815">
    <property type="protein sequence ID" value="CAL1369263.1"/>
    <property type="molecule type" value="Genomic_DNA"/>
</dbReference>
<feature type="compositionally biased region" description="Basic and acidic residues" evidence="1">
    <location>
        <begin position="142"/>
        <end position="155"/>
    </location>
</feature>
<gene>
    <name evidence="2" type="ORF">LTRI10_LOCUS11964</name>
</gene>
<feature type="region of interest" description="Disordered" evidence="1">
    <location>
        <begin position="1"/>
        <end position="91"/>
    </location>
</feature>
<organism evidence="2 3">
    <name type="scientific">Linum trigynum</name>
    <dbReference type="NCBI Taxonomy" id="586398"/>
    <lineage>
        <taxon>Eukaryota</taxon>
        <taxon>Viridiplantae</taxon>
        <taxon>Streptophyta</taxon>
        <taxon>Embryophyta</taxon>
        <taxon>Tracheophyta</taxon>
        <taxon>Spermatophyta</taxon>
        <taxon>Magnoliopsida</taxon>
        <taxon>eudicotyledons</taxon>
        <taxon>Gunneridae</taxon>
        <taxon>Pentapetalae</taxon>
        <taxon>rosids</taxon>
        <taxon>fabids</taxon>
        <taxon>Malpighiales</taxon>
        <taxon>Linaceae</taxon>
        <taxon>Linum</taxon>
    </lineage>
</organism>
<dbReference type="Proteomes" id="UP001497516">
    <property type="component" value="Chromosome 2"/>
</dbReference>
<protein>
    <submittedName>
        <fullName evidence="2">Uncharacterized protein</fullName>
    </submittedName>
</protein>
<feature type="compositionally biased region" description="Polar residues" evidence="1">
    <location>
        <begin position="156"/>
        <end position="167"/>
    </location>
</feature>
<name>A0AAV2D7D8_9ROSI</name>
<feature type="region of interest" description="Disordered" evidence="1">
    <location>
        <begin position="240"/>
        <end position="285"/>
    </location>
</feature>
<sequence>MKEERKKGGRVQLSEIYTSELKAGIESPYRSSGSRGRSEEEEPRYPSSDPDSWRKHYSSGDSSFCRVETEGAELAETGEAGGNHPLIPPGFTIRRLEEEARGEERNNIGRLKGRYREAIGARDLTVDMKSAAAALQGSLRIDGNEGSRGQIDKSHQMGNQLSLGPSFSNVQAQWNPNLEPDQTNLHIQSPYQHNQEELEGEVGRTLKKRKGLSFISPIGAEHGFNEGAGFILSPTSSGFAEGVSGRGNKKKQHKYKAHKNNEGTREEEESVTTAAVVRHKPPHIP</sequence>
<feature type="compositionally biased region" description="Low complexity" evidence="1">
    <location>
        <begin position="26"/>
        <end position="35"/>
    </location>
</feature>
<evidence type="ECO:0000256" key="1">
    <source>
        <dbReference type="SAM" id="MobiDB-lite"/>
    </source>
</evidence>
<accession>A0AAV2D7D8</accession>
<reference evidence="2 3" key="1">
    <citation type="submission" date="2024-04" db="EMBL/GenBank/DDBJ databases">
        <authorList>
            <person name="Fracassetti M."/>
        </authorList>
    </citation>
    <scope>NUCLEOTIDE SEQUENCE [LARGE SCALE GENOMIC DNA]</scope>
</reference>
<keyword evidence="3" id="KW-1185">Reference proteome</keyword>
<evidence type="ECO:0000313" key="2">
    <source>
        <dbReference type="EMBL" id="CAL1369263.1"/>
    </source>
</evidence>